<dbReference type="InterPro" id="IPR024933">
    <property type="entry name" value="TFP11"/>
</dbReference>
<feature type="region of interest" description="Disordered" evidence="8">
    <location>
        <begin position="225"/>
        <end position="250"/>
    </location>
</feature>
<keyword evidence="11" id="KW-1185">Reference proteome</keyword>
<organism evidence="10 11">
    <name type="scientific">Laodelphax striatellus</name>
    <name type="common">Small brown planthopper</name>
    <name type="synonym">Delphax striatella</name>
    <dbReference type="NCBI Taxonomy" id="195883"/>
    <lineage>
        <taxon>Eukaryota</taxon>
        <taxon>Metazoa</taxon>
        <taxon>Ecdysozoa</taxon>
        <taxon>Arthropoda</taxon>
        <taxon>Hexapoda</taxon>
        <taxon>Insecta</taxon>
        <taxon>Pterygota</taxon>
        <taxon>Neoptera</taxon>
        <taxon>Paraneoptera</taxon>
        <taxon>Hemiptera</taxon>
        <taxon>Auchenorrhyncha</taxon>
        <taxon>Fulgoroidea</taxon>
        <taxon>Delphacidae</taxon>
        <taxon>Criomorphinae</taxon>
        <taxon>Laodelphax</taxon>
    </lineage>
</organism>
<dbReference type="SMR" id="A0A482XEK3"/>
<keyword evidence="3 7" id="KW-0507">mRNA processing</keyword>
<gene>
    <name evidence="10" type="ORF">LSTR_LSTR004474</name>
</gene>
<proteinExistence type="inferred from homology"/>
<dbReference type="AlphaFoldDB" id="A0A482XEK3"/>
<comment type="caution">
    <text evidence="10">The sequence shown here is derived from an EMBL/GenBank/DDBJ whole genome shotgun (WGS) entry which is preliminary data.</text>
</comment>
<evidence type="ECO:0000313" key="10">
    <source>
        <dbReference type="EMBL" id="RZF44102.1"/>
    </source>
</evidence>
<evidence type="ECO:0000256" key="6">
    <source>
        <dbReference type="ARBA" id="ARBA00023242"/>
    </source>
</evidence>
<dbReference type="SMART" id="SM00443">
    <property type="entry name" value="G_patch"/>
    <property type="match status" value="1"/>
</dbReference>
<comment type="similarity">
    <text evidence="2 7">Belongs to the TFP11/STIP family.</text>
</comment>
<dbReference type="STRING" id="195883.A0A482XEK3"/>
<comment type="subcellular location">
    <subcellularLocation>
        <location evidence="1 7">Nucleus</location>
    </subcellularLocation>
</comment>
<dbReference type="PROSITE" id="PS50174">
    <property type="entry name" value="G_PATCH"/>
    <property type="match status" value="1"/>
</dbReference>
<dbReference type="InterPro" id="IPR045211">
    <property type="entry name" value="TFP11/STIP/Ntr1"/>
</dbReference>
<evidence type="ECO:0000256" key="2">
    <source>
        <dbReference type="ARBA" id="ARBA00010900"/>
    </source>
</evidence>
<name>A0A482XEK3_LAOST</name>
<dbReference type="EMBL" id="QKKF02011401">
    <property type="protein sequence ID" value="RZF44102.1"/>
    <property type="molecule type" value="Genomic_DNA"/>
</dbReference>
<evidence type="ECO:0000256" key="1">
    <source>
        <dbReference type="ARBA" id="ARBA00004123"/>
    </source>
</evidence>
<dbReference type="Pfam" id="PF12457">
    <property type="entry name" value="TIP_N"/>
    <property type="match status" value="1"/>
</dbReference>
<dbReference type="Proteomes" id="UP000291343">
    <property type="component" value="Unassembled WGS sequence"/>
</dbReference>
<evidence type="ECO:0000313" key="11">
    <source>
        <dbReference type="Proteomes" id="UP000291343"/>
    </source>
</evidence>
<dbReference type="Pfam" id="PF01585">
    <property type="entry name" value="G-patch"/>
    <property type="match status" value="1"/>
</dbReference>
<feature type="domain" description="G-patch" evidence="9">
    <location>
        <begin position="168"/>
        <end position="214"/>
    </location>
</feature>
<dbReference type="InterPro" id="IPR000467">
    <property type="entry name" value="G_patch_dom"/>
</dbReference>
<dbReference type="InterPro" id="IPR022159">
    <property type="entry name" value="STIP/TFIP11_N"/>
</dbReference>
<evidence type="ECO:0000259" key="9">
    <source>
        <dbReference type="PROSITE" id="PS50174"/>
    </source>
</evidence>
<dbReference type="FunCoup" id="A0A482XEK3">
    <property type="interactions" value="1736"/>
</dbReference>
<evidence type="ECO:0000256" key="3">
    <source>
        <dbReference type="ARBA" id="ARBA00022664"/>
    </source>
</evidence>
<feature type="region of interest" description="Disordered" evidence="8">
    <location>
        <begin position="36"/>
        <end position="140"/>
    </location>
</feature>
<dbReference type="InParanoid" id="A0A482XEK3"/>
<dbReference type="InterPro" id="IPR022783">
    <property type="entry name" value="GCFC_dom"/>
</dbReference>
<dbReference type="PANTHER" id="PTHR23329:SF1">
    <property type="entry name" value="TUFTELIN-INTERACTING PROTEIN 11"/>
    <property type="match status" value="1"/>
</dbReference>
<protein>
    <recommendedName>
        <fullName evidence="9">G-patch domain-containing protein</fullName>
    </recommendedName>
</protein>
<dbReference type="PANTHER" id="PTHR23329">
    <property type="entry name" value="TUFTELIN-INTERACTING PROTEIN 11-RELATED"/>
    <property type="match status" value="1"/>
</dbReference>
<feature type="compositionally biased region" description="Acidic residues" evidence="8">
    <location>
        <begin position="92"/>
        <end position="103"/>
    </location>
</feature>
<dbReference type="GO" id="GO:0071008">
    <property type="term" value="C:U2-type post-mRNA release spliceosomal complex"/>
    <property type="evidence" value="ECO:0007669"/>
    <property type="project" value="TreeGrafter"/>
</dbReference>
<accession>A0A482XEK3</accession>
<evidence type="ECO:0000256" key="8">
    <source>
        <dbReference type="SAM" id="MobiDB-lite"/>
    </source>
</evidence>
<keyword evidence="6 7" id="KW-0539">Nucleus</keyword>
<reference evidence="10 11" key="1">
    <citation type="journal article" date="2017" name="Gigascience">
        <title>Genome sequence of the small brown planthopper, Laodelphax striatellus.</title>
        <authorList>
            <person name="Zhu J."/>
            <person name="Jiang F."/>
            <person name="Wang X."/>
            <person name="Yang P."/>
            <person name="Bao Y."/>
            <person name="Zhao W."/>
            <person name="Wang W."/>
            <person name="Lu H."/>
            <person name="Wang Q."/>
            <person name="Cui N."/>
            <person name="Li J."/>
            <person name="Chen X."/>
            <person name="Luo L."/>
            <person name="Yu J."/>
            <person name="Kang L."/>
            <person name="Cui F."/>
        </authorList>
    </citation>
    <scope>NUCLEOTIDE SEQUENCE [LARGE SCALE GENOMIC DNA]</scope>
    <source>
        <strain evidence="10">Lst14</strain>
    </source>
</reference>
<keyword evidence="5 7" id="KW-0508">mRNA splicing</keyword>
<dbReference type="GO" id="GO:0003676">
    <property type="term" value="F:nucleic acid binding"/>
    <property type="evidence" value="ECO:0007669"/>
    <property type="project" value="InterPro"/>
</dbReference>
<evidence type="ECO:0000256" key="4">
    <source>
        <dbReference type="ARBA" id="ARBA00022728"/>
    </source>
</evidence>
<sequence length="838" mass="94559">MSDDEVESFEITDYDLENEFNINRKQFRQTKNQSIYGIWAQPEDEDSGDEGPSSRPSFKKGGSKKSYTAPVSFVAGGIQQAGKPKKEAAKNEEEDEEDEEEEDERRPSRRFNKNRNSSSDEDSRPSSMKAPSFAGLFGSGDIAGLRKKSRQFDDTLAKKGVGNWEKHTKGIGAKLLLQMGYQPGRGLGKDLQGIQAPIEAHLRKGRGAIGAYGPEKAKKKELEKEQAAVKEGGSGGDASLSQWRKDGGGGAVKKKSVQYVYKSIEDVLEESKYPSKGKREFSELAKVKVIDMTGPEQRVLSGYHAISGVKKPSEQWELRREKKFTNFELPELQHNLDLLVEMCEEAIVQNNKQRTYTDDRSVTLENELKNLEKVEAQEAQSIATLEKVLAIVEGLMEKSENNTLTLDLAADAFQDLQTNYLSEYCTYEVQALALGVVLPLFKDQLCAWPVLQAPHAPVDAFRRWKALLHATDASMQFGGVASTDPYQRLIWDAWMPCVRIAVSTWNCRDYGKMLELLEIWRGLIPGWTMDSIINELIVPKLQREVDEWNPVTDTIPIHTWIHPWLPLIGVKALETSVFPTIRHKLSVALVNWHPSDPSARLMLTPWQGVFNKGQLDAFIINNIVPKLHVALQQLVINPHQQHLDNWKWVMDWSEMVPVYSMASILDKSFFRKWMQVLSLWLNVAQPNYDQVSNWYQGWKAMIPQRLLTEPSVQEHLNTALTMMSRSAMAVTGGGEPSAPSMLLPTASAATTTAYQKAAECTRTSNQVPHGFKDLVEKKCEEMGILWAPMPNRYREAKQIYKCGNLQCYIDRNVIFVCDANTGMWTPVSLQQLLDKAVK</sequence>
<evidence type="ECO:0000256" key="7">
    <source>
        <dbReference type="PIRNR" id="PIRNR017706"/>
    </source>
</evidence>
<evidence type="ECO:0000256" key="5">
    <source>
        <dbReference type="ARBA" id="ARBA00023187"/>
    </source>
</evidence>
<dbReference type="PIRSF" id="PIRSF017706">
    <property type="entry name" value="TFIP11"/>
    <property type="match status" value="1"/>
</dbReference>
<keyword evidence="4 7" id="KW-0747">Spliceosome</keyword>
<dbReference type="Pfam" id="PF07842">
    <property type="entry name" value="GCFC"/>
    <property type="match status" value="1"/>
</dbReference>
<dbReference type="GO" id="GO:0000390">
    <property type="term" value="P:spliceosomal complex disassembly"/>
    <property type="evidence" value="ECO:0007669"/>
    <property type="project" value="InterPro"/>
</dbReference>
<dbReference type="OrthoDB" id="4822at2759"/>